<dbReference type="EMBL" id="CAXDID020000012">
    <property type="protein sequence ID" value="CAL5980761.1"/>
    <property type="molecule type" value="Genomic_DNA"/>
</dbReference>
<name>A0AA86NN59_9EUKA</name>
<dbReference type="EMBL" id="CATOUU010000279">
    <property type="protein sequence ID" value="CAI9923422.1"/>
    <property type="molecule type" value="Genomic_DNA"/>
</dbReference>
<feature type="transmembrane region" description="Helical" evidence="2">
    <location>
        <begin position="1436"/>
        <end position="1460"/>
    </location>
</feature>
<organism evidence="4">
    <name type="scientific">Hexamita inflata</name>
    <dbReference type="NCBI Taxonomy" id="28002"/>
    <lineage>
        <taxon>Eukaryota</taxon>
        <taxon>Metamonada</taxon>
        <taxon>Diplomonadida</taxon>
        <taxon>Hexamitidae</taxon>
        <taxon>Hexamitinae</taxon>
        <taxon>Hexamita</taxon>
    </lineage>
</organism>
<keyword evidence="2" id="KW-1133">Transmembrane helix</keyword>
<feature type="compositionally biased region" description="Basic and acidic residues" evidence="1">
    <location>
        <begin position="1497"/>
        <end position="1512"/>
    </location>
</feature>
<feature type="domain" description="EGF-like" evidence="3">
    <location>
        <begin position="649"/>
        <end position="695"/>
    </location>
</feature>
<feature type="domain" description="EGF-like" evidence="3">
    <location>
        <begin position="331"/>
        <end position="376"/>
    </location>
</feature>
<keyword evidence="2" id="KW-0812">Transmembrane</keyword>
<feature type="domain" description="EGF-like" evidence="3">
    <location>
        <begin position="243"/>
        <end position="278"/>
    </location>
</feature>
<evidence type="ECO:0000313" key="6">
    <source>
        <dbReference type="Proteomes" id="UP001642409"/>
    </source>
</evidence>
<feature type="domain" description="EGF-like" evidence="3">
    <location>
        <begin position="701"/>
        <end position="745"/>
    </location>
</feature>
<keyword evidence="2" id="KW-0472">Membrane</keyword>
<proteinExistence type="predicted"/>
<evidence type="ECO:0000313" key="5">
    <source>
        <dbReference type="EMBL" id="CAL5980761.1"/>
    </source>
</evidence>
<comment type="caution">
    <text evidence="4">The sequence shown here is derived from an EMBL/GenBank/DDBJ whole genome shotgun (WGS) entry which is preliminary data.</text>
</comment>
<keyword evidence="6" id="KW-1185">Reference proteome</keyword>
<protein>
    <submittedName>
        <fullName evidence="4">Putative</fullName>
    </submittedName>
</protein>
<dbReference type="Proteomes" id="UP001642409">
    <property type="component" value="Unassembled WGS sequence"/>
</dbReference>
<dbReference type="InterPro" id="IPR009030">
    <property type="entry name" value="Growth_fac_rcpt_cys_sf"/>
</dbReference>
<reference evidence="4" key="1">
    <citation type="submission" date="2023-06" db="EMBL/GenBank/DDBJ databases">
        <authorList>
            <person name="Kurt Z."/>
        </authorList>
    </citation>
    <scope>NUCLEOTIDE SEQUENCE</scope>
</reference>
<sequence length="1520" mass="161363">MLFTFLVQYSLQKEIPQVSEHQQCQQNQHFVDDKCVCVQNSFKMPNSLCVFSCESMGLIQRGTDCVPSSGPKTLSALSCGDKLINLAGDTCVDPSACGAKAKSGRPPFQDRCMCFDFHFISSSKSECVLACGVNEVVSADNTSCVSKASCIVSLSGKQCVTACPTNAINNAGICECAASYYKSVNESACVKDCMVYDGSYLSAGVCVSSCPFVSPALPFIDTDGKTCVADCASPKLFSVDRTRCLTVCGSNQVSIGTTSLQCKCDSSFFLSLNKSICVTSTQCGLNASASSSLCTCAGVNNLVMNKTGCTSDCSLDFGAFLNFEGTGCIENCSLNSNGPNANRRCVNCNSLDPQASFVNGTCRCPVDYIKQLGKCVQCTGGLIPNAIQEKCVSKCEDGEYLSVDGKICVQNCGELNLDLGGTQCVQTCPNNAKVNSKFQCECAAGQKISADNTTCVSTACLATTPPSLLSLDLKRCLSKCPAGQLTKDGECVATCGAYFLAMNGSSCLASCEGGSVQSGTDCVCQGTNKYVSLDKLTCVDTCKPDSYISQGKFCVNKCDSSYISFDNTTCETICDKSLGYAVNLNKTACVKSCGTNAMANTVVVNSVPIDFCQCQNGNMLIKSDGTRCDLTTCTGSESLNLEGKGCIKSCSTQNAVSVSNVCRLCSSIDPNKIFNTSTQVCECKNGYEDISEVCQLITFQTCGINAVRYRRICQCVNDMFEFVPGSSTDCRCIAGFYKSADQVCSKCSGTQVPDLARTSCVANDKCFTGYLSFNGEYCVPSCGSKVIDLLGLRCNNVCNINEKILNGRCICNDTAGFTFDNTPKTCVCSKISKFNFINAAGDFCTECDTTNGFNTATDYKGNCLCASASNFVSADKTQCISECAVGQYISAFTKSCLTDCTSENTMAVGSECKECKTQNLYSSFDTTTKTCVCTADAPGTFPSCTPTCGQFTTGQVNPCVCSAGFTFVTGSLTTCWCDTGKYLKNPTDTTCSSCVGGIVPNHDRTKCVQKTSCTPGWLNSASTWCLADCVDDLARYGDIQISTCVSPSNCGIGTKTLTNPNRCVCDASQSFVLKAGQTTCTKCAQTGQVPNVDGTVYTNIGTDCIYCDKPGFIPNTDNSLCVCDFAGHFIVGTDPTTCVCAARYAGKTSCQFCEGKTPFIDEQEFRCTECDVSAGFVSDSKNGVCFCNFNQGYVTATFEDGKPKTCVKCTGNLVPVDDVCSDCSLLGPGQISFQNTICVCDKINNFVDVFDANKKWIGCRCDWDKNYAGGASSGSACALCEGATPFRALDNFSCRACDQYSGFSPDLVDSKCVCANPAQFIFGSRCVDCDTSLSLKPDFVNGKCKCVEPKAFDVKGLLCVDKCTDVSTNIDGYCKCSVNATASDLACVCNATYTLVDSTCVCTENQEVNPDTKACQCVAGYTLKGPVCTQIVKAPIGIIAGVVAAVVIIGAVASIILVLIKKGKIHVGKNKSGIQMENKKYVRDPKVATKSKNQNYGRKDKPSNNRGKDVSGFRKQMAIK</sequence>
<dbReference type="SUPFAM" id="SSF57184">
    <property type="entry name" value="Growth factor receptor domain"/>
    <property type="match status" value="1"/>
</dbReference>
<evidence type="ECO:0000256" key="1">
    <source>
        <dbReference type="SAM" id="MobiDB-lite"/>
    </source>
</evidence>
<dbReference type="InterPro" id="IPR000742">
    <property type="entry name" value="EGF"/>
</dbReference>
<reference evidence="5 6" key="2">
    <citation type="submission" date="2024-07" db="EMBL/GenBank/DDBJ databases">
        <authorList>
            <person name="Akdeniz Z."/>
        </authorList>
    </citation>
    <scope>NUCLEOTIDE SEQUENCE [LARGE SCALE GENOMIC DNA]</scope>
</reference>
<evidence type="ECO:0000259" key="3">
    <source>
        <dbReference type="SMART" id="SM00181"/>
    </source>
</evidence>
<gene>
    <name evidence="4" type="ORF">HINF_LOCUS11067</name>
    <name evidence="5" type="ORF">HINF_LOCUS6334</name>
</gene>
<feature type="region of interest" description="Disordered" evidence="1">
    <location>
        <begin position="1487"/>
        <end position="1520"/>
    </location>
</feature>
<dbReference type="SMART" id="SM00181">
    <property type="entry name" value="EGF"/>
    <property type="match status" value="7"/>
</dbReference>
<feature type="domain" description="EGF-like" evidence="3">
    <location>
        <begin position="1106"/>
        <end position="1151"/>
    </location>
</feature>
<evidence type="ECO:0000256" key="2">
    <source>
        <dbReference type="SAM" id="Phobius"/>
    </source>
</evidence>
<feature type="domain" description="EGF-like" evidence="3">
    <location>
        <begin position="423"/>
        <end position="456"/>
    </location>
</feature>
<feature type="domain" description="EGF-like" evidence="3">
    <location>
        <begin position="781"/>
        <end position="827"/>
    </location>
</feature>
<evidence type="ECO:0000313" key="4">
    <source>
        <dbReference type="EMBL" id="CAI9923422.1"/>
    </source>
</evidence>
<accession>A0AA86NN59</accession>